<keyword evidence="1" id="KW-0813">Transport</keyword>
<dbReference type="SUPFAM" id="SSF52540">
    <property type="entry name" value="P-loop containing nucleoside triphosphate hydrolases"/>
    <property type="match status" value="2"/>
</dbReference>
<keyword evidence="7" id="KW-1185">Reference proteome</keyword>
<protein>
    <submittedName>
        <fullName evidence="6">Sugar ABC transporter ATP-binding protein</fullName>
    </submittedName>
</protein>
<dbReference type="InterPro" id="IPR003439">
    <property type="entry name" value="ABC_transporter-like_ATP-bd"/>
</dbReference>
<evidence type="ECO:0000259" key="5">
    <source>
        <dbReference type="PROSITE" id="PS50893"/>
    </source>
</evidence>
<dbReference type="InterPro" id="IPR017871">
    <property type="entry name" value="ABC_transporter-like_CS"/>
</dbReference>
<comment type="caution">
    <text evidence="6">The sequence shown here is derived from an EMBL/GenBank/DDBJ whole genome shotgun (WGS) entry which is preliminary data.</text>
</comment>
<dbReference type="RefSeq" id="WP_284229743.1">
    <property type="nucleotide sequence ID" value="NZ_BSUL01000001.1"/>
</dbReference>
<accession>A0AA37UAP7</accession>
<feature type="domain" description="ABC transporter" evidence="5">
    <location>
        <begin position="19"/>
        <end position="261"/>
    </location>
</feature>
<dbReference type="GO" id="GO:0016887">
    <property type="term" value="F:ATP hydrolysis activity"/>
    <property type="evidence" value="ECO:0007669"/>
    <property type="project" value="InterPro"/>
</dbReference>
<dbReference type="Gene3D" id="3.40.50.300">
    <property type="entry name" value="P-loop containing nucleotide triphosphate hydrolases"/>
    <property type="match status" value="2"/>
</dbReference>
<dbReference type="AlphaFoldDB" id="A0AA37UAP7"/>
<evidence type="ECO:0000256" key="4">
    <source>
        <dbReference type="ARBA" id="ARBA00022840"/>
    </source>
</evidence>
<dbReference type="CDD" id="cd03215">
    <property type="entry name" value="ABC_Carb_Monos_II"/>
    <property type="match status" value="1"/>
</dbReference>
<dbReference type="EMBL" id="BSUL01000001">
    <property type="protein sequence ID" value="GMA27264.1"/>
    <property type="molecule type" value="Genomic_DNA"/>
</dbReference>
<reference evidence="6 7" key="1">
    <citation type="journal article" date="2014" name="Int. J. Syst. Evol. Microbiol.">
        <title>Complete genome sequence of Corynebacterium casei LMG S-19264T (=DSM 44701T), isolated from a smear-ripened cheese.</title>
        <authorList>
            <consortium name="US DOE Joint Genome Institute (JGI-PGF)"/>
            <person name="Walter F."/>
            <person name="Albersmeier A."/>
            <person name="Kalinowski J."/>
            <person name="Ruckert C."/>
        </authorList>
    </citation>
    <scope>NUCLEOTIDE SEQUENCE [LARGE SCALE GENOMIC DNA]</scope>
    <source>
        <strain evidence="6 7">NBRC 112289</strain>
    </source>
</reference>
<keyword evidence="3" id="KW-0547">Nucleotide-binding</keyword>
<dbReference type="PANTHER" id="PTHR43790:SF9">
    <property type="entry name" value="GALACTOFURANOSE TRANSPORTER ATP-BINDING PROTEIN YTFR"/>
    <property type="match status" value="1"/>
</dbReference>
<gene>
    <name evidence="6" type="ORF">GCM10025874_05170</name>
</gene>
<evidence type="ECO:0000256" key="3">
    <source>
        <dbReference type="ARBA" id="ARBA00022741"/>
    </source>
</evidence>
<keyword evidence="2" id="KW-0677">Repeat</keyword>
<dbReference type="SMART" id="SM00382">
    <property type="entry name" value="AAA"/>
    <property type="match status" value="2"/>
</dbReference>
<dbReference type="PANTHER" id="PTHR43790">
    <property type="entry name" value="CARBOHYDRATE TRANSPORT ATP-BINDING PROTEIN MG119-RELATED"/>
    <property type="match status" value="1"/>
</dbReference>
<dbReference type="PROSITE" id="PS00211">
    <property type="entry name" value="ABC_TRANSPORTER_1"/>
    <property type="match status" value="1"/>
</dbReference>
<dbReference type="Pfam" id="PF00005">
    <property type="entry name" value="ABC_tran"/>
    <property type="match status" value="2"/>
</dbReference>
<evidence type="ECO:0000313" key="6">
    <source>
        <dbReference type="EMBL" id="GMA27264.1"/>
    </source>
</evidence>
<dbReference type="CDD" id="cd03216">
    <property type="entry name" value="ABC_Carb_Monos_I"/>
    <property type="match status" value="1"/>
</dbReference>
<dbReference type="InterPro" id="IPR050107">
    <property type="entry name" value="ABC_carbohydrate_import_ATPase"/>
</dbReference>
<dbReference type="Proteomes" id="UP001157160">
    <property type="component" value="Unassembled WGS sequence"/>
</dbReference>
<keyword evidence="4 6" id="KW-0067">ATP-binding</keyword>
<evidence type="ECO:0000313" key="7">
    <source>
        <dbReference type="Proteomes" id="UP001157160"/>
    </source>
</evidence>
<organism evidence="6 7">
    <name type="scientific">Arenivirga flava</name>
    <dbReference type="NCBI Taxonomy" id="1930060"/>
    <lineage>
        <taxon>Bacteria</taxon>
        <taxon>Bacillati</taxon>
        <taxon>Actinomycetota</taxon>
        <taxon>Actinomycetes</taxon>
        <taxon>Micrococcales</taxon>
        <taxon>Microbacteriaceae</taxon>
        <taxon>Arenivirga</taxon>
    </lineage>
</organism>
<dbReference type="InterPro" id="IPR027417">
    <property type="entry name" value="P-loop_NTPase"/>
</dbReference>
<evidence type="ECO:0000256" key="2">
    <source>
        <dbReference type="ARBA" id="ARBA00022737"/>
    </source>
</evidence>
<dbReference type="GO" id="GO:0005524">
    <property type="term" value="F:ATP binding"/>
    <property type="evidence" value="ECO:0007669"/>
    <property type="project" value="UniProtKB-KW"/>
</dbReference>
<proteinExistence type="predicted"/>
<feature type="domain" description="ABC transporter" evidence="5">
    <location>
        <begin position="269"/>
        <end position="512"/>
    </location>
</feature>
<evidence type="ECO:0000256" key="1">
    <source>
        <dbReference type="ARBA" id="ARBA00022448"/>
    </source>
</evidence>
<name>A0AA37UAP7_9MICO</name>
<dbReference type="PROSITE" id="PS50893">
    <property type="entry name" value="ABC_TRANSPORTER_2"/>
    <property type="match status" value="2"/>
</dbReference>
<sequence length="517" mass="54412">MSSEPDHGGPGEQGVTPVLSARSVVQRFGATTALAGVDLEVRAGEVLGLVGANGAGKSTLMAVLAGLLAPTEGRVEVDGEPVVLGIPAAADRHGIALVPQHVETALVPELSVAENLVLFALARGELGPLPGRRRIRAAARAIAGDDLLQRAGIRLDARAGTLRTAQAQQLLIRRALHRGARVLILDEPTAALSVTEQRELHEQVRRLAAEGTAVVYITHHLAEFVGLADRVVALREGRVVDAFDAPIEPARLVSAILGPIEHLPEERPVREAGEVVLALRGLRSRADAPPVDLQLRRGEVLGITGLLGAGKTELLRQVVGAEPLVDGTMTLDGTAFAPRHPADAIARGIGFVPEDRRRDAELPEWDLVRNTTLAELRPHHRFGLLSARSERSATAALIRSLGIVAAGPRALLSSLSGGNRQKVVVARWLAAGSRVLVLDEPFRGVDLGARGDIGALIRSSAVEAALVASSDPEEILEVADRIVVLAGGAVVGEFRPDELDEARLAELLVTSTAKDLA</sequence>
<dbReference type="InterPro" id="IPR003593">
    <property type="entry name" value="AAA+_ATPase"/>
</dbReference>